<keyword evidence="3" id="KW-1185">Reference proteome</keyword>
<dbReference type="RefSeq" id="WP_272094292.1">
    <property type="nucleotide sequence ID" value="NZ_JAQNDK010000001.1"/>
</dbReference>
<dbReference type="SUPFAM" id="SSF49452">
    <property type="entry name" value="Starch-binding domain-like"/>
    <property type="match status" value="2"/>
</dbReference>
<organism evidence="2 3">
    <name type="scientific">Sorangium atrum</name>
    <dbReference type="NCBI Taxonomy" id="2995308"/>
    <lineage>
        <taxon>Bacteria</taxon>
        <taxon>Pseudomonadati</taxon>
        <taxon>Myxococcota</taxon>
        <taxon>Polyangia</taxon>
        <taxon>Polyangiales</taxon>
        <taxon>Polyangiaceae</taxon>
        <taxon>Sorangium</taxon>
    </lineage>
</organism>
<dbReference type="InterPro" id="IPR008969">
    <property type="entry name" value="CarboxyPept-like_regulatory"/>
</dbReference>
<sequence>MQPPVLHHDTPRRWPLWCALAALALAAFLLLRPKHDAPRAALPEPATPSSTHQQKSGYGNRARWDRPAAPSDQAATEVPPIFGTVYDLSGTPVAGVTIAATTFDVAGNFPTTAASTESDERGRFELRAPNGTYNLVSNKEGYGPMLVVAHSGDDVALLIPRSGIVEGHVYNERKEPITQFTVDIVALFPDSTAAPAPLWSKRFDAADGAFRVDQVPGWPVFLRVTAADYAPVFSAPVHVGPDKTQNVELTLSRGCTLTGTVHDENGAPLAGIFLDAESRFTTGSSSQGSMDAASQAQSDLDGRFRLEHVPPGEILVRAYDGGYAATTAQVQVSPSRCDTLDPIQLKMSRGGSVAGVVRGSDGKPVAGAQIMASHRSIGFVNAVTDAEGRYRFEKLPAAVMRLELVAKSQHTVVYANVSEGQVVERDISLPADSSGEIRGRITSGGKPLRGVQVVVACNQGEPGLDMRHVTTSNDGTYRATGLPDGAYMVMVSSAVEGTSAVVRDGGVAQADLDVAGQPQPEDDPVAPAHFTGD</sequence>
<dbReference type="Gene3D" id="2.60.40.10">
    <property type="entry name" value="Immunoglobulins"/>
    <property type="match status" value="1"/>
</dbReference>
<evidence type="ECO:0000313" key="3">
    <source>
        <dbReference type="Proteomes" id="UP001217485"/>
    </source>
</evidence>
<dbReference type="Pfam" id="PF13620">
    <property type="entry name" value="CarboxypepD_reg"/>
    <property type="match status" value="4"/>
</dbReference>
<dbReference type="Gene3D" id="2.60.40.1120">
    <property type="entry name" value="Carboxypeptidase-like, regulatory domain"/>
    <property type="match status" value="3"/>
</dbReference>
<proteinExistence type="predicted"/>
<feature type="region of interest" description="Disordered" evidence="1">
    <location>
        <begin position="514"/>
        <end position="533"/>
    </location>
</feature>
<name>A0ABT5BTN9_9BACT</name>
<accession>A0ABT5BTN9</accession>
<reference evidence="2 3" key="1">
    <citation type="submission" date="2023-01" db="EMBL/GenBank/DDBJ databases">
        <title>Minimal conservation of predation-associated metabolite biosynthetic gene clusters underscores biosynthetic potential of Myxococcota including descriptions for ten novel species: Archangium lansinium sp. nov., Myxococcus landrumus sp. nov., Nannocystis bai.</title>
        <authorList>
            <person name="Ahearne A."/>
            <person name="Stevens C."/>
            <person name="Dowd S."/>
        </authorList>
    </citation>
    <scope>NUCLEOTIDE SEQUENCE [LARGE SCALE GENOMIC DNA]</scope>
    <source>
        <strain evidence="2 3">WIWO2</strain>
    </source>
</reference>
<dbReference type="InterPro" id="IPR013784">
    <property type="entry name" value="Carb-bd-like_fold"/>
</dbReference>
<comment type="caution">
    <text evidence="2">The sequence shown here is derived from an EMBL/GenBank/DDBJ whole genome shotgun (WGS) entry which is preliminary data.</text>
</comment>
<evidence type="ECO:0000313" key="2">
    <source>
        <dbReference type="EMBL" id="MDC0677535.1"/>
    </source>
</evidence>
<dbReference type="InterPro" id="IPR013783">
    <property type="entry name" value="Ig-like_fold"/>
</dbReference>
<evidence type="ECO:0000256" key="1">
    <source>
        <dbReference type="SAM" id="MobiDB-lite"/>
    </source>
</evidence>
<gene>
    <name evidence="2" type="ORF">POL72_07245</name>
</gene>
<dbReference type="EMBL" id="JAQNDK010000001">
    <property type="protein sequence ID" value="MDC0677535.1"/>
    <property type="molecule type" value="Genomic_DNA"/>
</dbReference>
<feature type="compositionally biased region" description="Polar residues" evidence="1">
    <location>
        <begin position="47"/>
        <end position="57"/>
    </location>
</feature>
<feature type="region of interest" description="Disordered" evidence="1">
    <location>
        <begin position="40"/>
        <end position="76"/>
    </location>
</feature>
<dbReference type="SUPFAM" id="SSF49464">
    <property type="entry name" value="Carboxypeptidase regulatory domain-like"/>
    <property type="match status" value="2"/>
</dbReference>
<dbReference type="Proteomes" id="UP001217485">
    <property type="component" value="Unassembled WGS sequence"/>
</dbReference>
<protein>
    <submittedName>
        <fullName evidence="2">Carboxypeptidase-like regulatory domain-containing protein</fullName>
    </submittedName>
</protein>